<accession>A0A375JEJ8</accession>
<organism evidence="1 2">
    <name type="scientific">Cupriavidus taiwanensis</name>
    <dbReference type="NCBI Taxonomy" id="164546"/>
    <lineage>
        <taxon>Bacteria</taxon>
        <taxon>Pseudomonadati</taxon>
        <taxon>Pseudomonadota</taxon>
        <taxon>Betaproteobacteria</taxon>
        <taxon>Burkholderiales</taxon>
        <taxon>Burkholderiaceae</taxon>
        <taxon>Cupriavidus</taxon>
    </lineage>
</organism>
<gene>
    <name evidence="1" type="ORF">CBM2634_U150012</name>
</gene>
<dbReference type="Proteomes" id="UP000256805">
    <property type="component" value="Unassembled WGS sequence"/>
</dbReference>
<protein>
    <submittedName>
        <fullName evidence="1">Uncharacterized protein</fullName>
    </submittedName>
</protein>
<dbReference type="EMBL" id="OVTA01000078">
    <property type="protein sequence ID" value="SPS02550.1"/>
    <property type="molecule type" value="Genomic_DNA"/>
</dbReference>
<name>A0A375JEJ8_9BURK</name>
<sequence length="391" mass="43874">MVPADMLAMDQLVAWLDALTHVAHSEAVACQRFWTRRLDPEEIMALSQAVGQPLPPSLMSLPSQHTLRVVRRPDTVSRRHHRYRQTPAALDLTEQASSYWPDAPALMVYRAMARHFRRHVVPRTATWLARIFWYPHPAVTAARHPQATLVMTECLWARSVEPNVDLRRWPYRAPPAGVLGDLSEQVMLHASIHTPNRSFSGTQDCRWLAYHAAAGTLLQLWALAEQRVRDTLAGGRLHAPDAGEIATGPLRPWWSARRRHATCLVEAIIAAGETWGPISRPGKAARCDRAMRHRQRRRRAIVAQWQGQGSGLTYSAESGWTVAAALAPADADIRRRRLLGGPERGTRFWIYQEGGGSFVARLGDGRIQAVGETPRAAIMGLRFALLRYRPI</sequence>
<dbReference type="AlphaFoldDB" id="A0A375JEJ8"/>
<reference evidence="1 2" key="1">
    <citation type="submission" date="2018-01" db="EMBL/GenBank/DDBJ databases">
        <authorList>
            <person name="Gaut B.S."/>
            <person name="Morton B.R."/>
            <person name="Clegg M.T."/>
            <person name="Duvall M.R."/>
        </authorList>
    </citation>
    <scope>NUCLEOTIDE SEQUENCE [LARGE SCALE GENOMIC DNA]</scope>
    <source>
        <strain evidence="1">Cupriavidus taiwanensis cmp 52</strain>
    </source>
</reference>
<evidence type="ECO:0000313" key="1">
    <source>
        <dbReference type="EMBL" id="SPS02550.1"/>
    </source>
</evidence>
<proteinExistence type="predicted"/>
<evidence type="ECO:0000313" key="2">
    <source>
        <dbReference type="Proteomes" id="UP000256805"/>
    </source>
</evidence>